<dbReference type="KEGG" id="mcai:MCCG_0334"/>
<accession>A0A9N7BEG5</accession>
<keyword evidence="2" id="KW-1185">Reference proteome</keyword>
<reference evidence="1 2" key="1">
    <citation type="submission" date="2013-12" db="EMBL/GenBank/DDBJ databases">
        <authorList>
            <person name="Wang R."/>
            <person name="Li Y."/>
            <person name="Zheng H."/>
            <person name="Xin J."/>
        </authorList>
    </citation>
    <scope>NUCLEOTIDE SEQUENCE [LARGE SCALE GENOMIC DNA]</scope>
    <source>
        <strain evidence="1 2">87001</strain>
    </source>
</reference>
<name>A0A9N7BEG5_MYCCC</name>
<protein>
    <submittedName>
        <fullName evidence="1">Uncharacterized protein</fullName>
    </submittedName>
</protein>
<organism evidence="1 2">
    <name type="scientific">Mycoplasma capricolum subsp. capripneumoniae 87001</name>
    <dbReference type="NCBI Taxonomy" id="1124992"/>
    <lineage>
        <taxon>Bacteria</taxon>
        <taxon>Bacillati</taxon>
        <taxon>Mycoplasmatota</taxon>
        <taxon>Mollicutes</taxon>
        <taxon>Mycoplasmataceae</taxon>
        <taxon>Mycoplasma</taxon>
    </lineage>
</organism>
<dbReference type="EMBL" id="CP006959">
    <property type="protein sequence ID" value="AJK51311.1"/>
    <property type="molecule type" value="Genomic_DNA"/>
</dbReference>
<evidence type="ECO:0000313" key="1">
    <source>
        <dbReference type="EMBL" id="AJK51311.1"/>
    </source>
</evidence>
<dbReference type="AlphaFoldDB" id="A0A9N7BEG5"/>
<dbReference type="Proteomes" id="UP000031910">
    <property type="component" value="Chromosome"/>
</dbReference>
<proteinExistence type="predicted"/>
<sequence length="62" mass="7504">MEQLINHSYEELPKNYVQKPVLTNITIPKTIKSLIFFTKVKYKLINLLSFWTCFFTKFIFNK</sequence>
<gene>
    <name evidence="1" type="ORF">MCCG_0334</name>
</gene>
<evidence type="ECO:0000313" key="2">
    <source>
        <dbReference type="Proteomes" id="UP000031910"/>
    </source>
</evidence>